<sequence>MKLLFQLLLAVLAATLTLAAPTRHLQLPLADKYQHSLQNSHAVAKSPSKSTPTQTTHTPKIHLPFVVKAPASEAHAHKKHRLSVPSWLKLGKGRENNHYHSNGMYFTHKSSADLSCFCAGGAVCCHTATGLDCNAGYCGI</sequence>
<protein>
    <recommendedName>
        <fullName evidence="5">Secreted protein</fullName>
    </recommendedName>
</protein>
<feature type="region of interest" description="Disordered" evidence="1">
    <location>
        <begin position="38"/>
        <end position="59"/>
    </location>
</feature>
<feature type="signal peptide" evidence="2">
    <location>
        <begin position="1"/>
        <end position="19"/>
    </location>
</feature>
<proteinExistence type="predicted"/>
<accession>A0ABP0CWA5</accession>
<comment type="caution">
    <text evidence="3">The sequence shown here is derived from an EMBL/GenBank/DDBJ whole genome shotgun (WGS) entry which is preliminary data.</text>
</comment>
<evidence type="ECO:0000313" key="3">
    <source>
        <dbReference type="EMBL" id="CAK7236404.1"/>
    </source>
</evidence>
<keyword evidence="2" id="KW-0732">Signal</keyword>
<keyword evidence="4" id="KW-1185">Reference proteome</keyword>
<reference evidence="3 4" key="1">
    <citation type="submission" date="2024-01" db="EMBL/GenBank/DDBJ databases">
        <authorList>
            <person name="Allen C."/>
            <person name="Tagirdzhanova G."/>
        </authorList>
    </citation>
    <scope>NUCLEOTIDE SEQUENCE [LARGE SCALE GENOMIC DNA]</scope>
</reference>
<dbReference type="Proteomes" id="UP001642406">
    <property type="component" value="Unassembled WGS sequence"/>
</dbReference>
<name>A0ABP0CWA5_9PEZI</name>
<feature type="chain" id="PRO_5045194376" description="Secreted protein" evidence="2">
    <location>
        <begin position="20"/>
        <end position="140"/>
    </location>
</feature>
<evidence type="ECO:0000256" key="1">
    <source>
        <dbReference type="SAM" id="MobiDB-lite"/>
    </source>
</evidence>
<organism evidence="3 4">
    <name type="scientific">Sporothrix bragantina</name>
    <dbReference type="NCBI Taxonomy" id="671064"/>
    <lineage>
        <taxon>Eukaryota</taxon>
        <taxon>Fungi</taxon>
        <taxon>Dikarya</taxon>
        <taxon>Ascomycota</taxon>
        <taxon>Pezizomycotina</taxon>
        <taxon>Sordariomycetes</taxon>
        <taxon>Sordariomycetidae</taxon>
        <taxon>Ophiostomatales</taxon>
        <taxon>Ophiostomataceae</taxon>
        <taxon>Sporothrix</taxon>
    </lineage>
</organism>
<dbReference type="EMBL" id="CAWUHC010000158">
    <property type="protein sequence ID" value="CAK7236404.1"/>
    <property type="molecule type" value="Genomic_DNA"/>
</dbReference>
<evidence type="ECO:0000256" key="2">
    <source>
        <dbReference type="SAM" id="SignalP"/>
    </source>
</evidence>
<evidence type="ECO:0008006" key="5">
    <source>
        <dbReference type="Google" id="ProtNLM"/>
    </source>
</evidence>
<gene>
    <name evidence="3" type="ORF">SBRCBS47491_009625</name>
</gene>
<evidence type="ECO:0000313" key="4">
    <source>
        <dbReference type="Proteomes" id="UP001642406"/>
    </source>
</evidence>
<feature type="compositionally biased region" description="Low complexity" evidence="1">
    <location>
        <begin position="45"/>
        <end position="58"/>
    </location>
</feature>